<proteinExistence type="predicted"/>
<protein>
    <submittedName>
        <fullName evidence="2">Uncharacterized protein</fullName>
    </submittedName>
</protein>
<dbReference type="WBParaSite" id="nRc.2.0.1.t20699-RA">
    <property type="protein sequence ID" value="nRc.2.0.1.t20699-RA"/>
    <property type="gene ID" value="nRc.2.0.1.g20699"/>
</dbReference>
<dbReference type="Proteomes" id="UP000887565">
    <property type="component" value="Unplaced"/>
</dbReference>
<evidence type="ECO:0000313" key="1">
    <source>
        <dbReference type="Proteomes" id="UP000887565"/>
    </source>
</evidence>
<name>A0A915J3J5_ROMCU</name>
<sequence length="71" mass="7997">MTFIDGISIFVRRSETNEGKTFFTIEVCPKCLEYKKALQGAGTGILKKQLADRQAFIFKPTVWGTGLLRNL</sequence>
<keyword evidence="1" id="KW-1185">Reference proteome</keyword>
<organism evidence="1 2">
    <name type="scientific">Romanomermis culicivorax</name>
    <name type="common">Nematode worm</name>
    <dbReference type="NCBI Taxonomy" id="13658"/>
    <lineage>
        <taxon>Eukaryota</taxon>
        <taxon>Metazoa</taxon>
        <taxon>Ecdysozoa</taxon>
        <taxon>Nematoda</taxon>
        <taxon>Enoplea</taxon>
        <taxon>Dorylaimia</taxon>
        <taxon>Mermithida</taxon>
        <taxon>Mermithoidea</taxon>
        <taxon>Mermithidae</taxon>
        <taxon>Romanomermis</taxon>
    </lineage>
</organism>
<reference evidence="2" key="1">
    <citation type="submission" date="2022-11" db="UniProtKB">
        <authorList>
            <consortium name="WormBaseParasite"/>
        </authorList>
    </citation>
    <scope>IDENTIFICATION</scope>
</reference>
<evidence type="ECO:0000313" key="2">
    <source>
        <dbReference type="WBParaSite" id="nRc.2.0.1.t20699-RA"/>
    </source>
</evidence>
<accession>A0A915J3J5</accession>
<dbReference type="AlphaFoldDB" id="A0A915J3J5"/>